<dbReference type="EC" id="6.5.1.1" evidence="14"/>
<dbReference type="SUPFAM" id="SSF117018">
    <property type="entry name" value="ATP-dependent DNA ligase DNA-binding domain"/>
    <property type="match status" value="1"/>
</dbReference>
<accession>M0DFB4</accession>
<feature type="compositionally biased region" description="Acidic residues" evidence="16">
    <location>
        <begin position="195"/>
        <end position="211"/>
    </location>
</feature>
<feature type="binding site" evidence="14">
    <location>
        <position position="290"/>
    </location>
    <ligand>
        <name>ATP</name>
        <dbReference type="ChEBI" id="CHEBI:30616"/>
    </ligand>
</feature>
<dbReference type="CDD" id="cd07901">
    <property type="entry name" value="Adenylation_DNA_ligase_Arch_LigB"/>
    <property type="match status" value="1"/>
</dbReference>
<dbReference type="InterPro" id="IPR036599">
    <property type="entry name" value="DNA_ligase_N_sf"/>
</dbReference>
<evidence type="ECO:0000256" key="11">
    <source>
        <dbReference type="ARBA" id="ARBA00023172"/>
    </source>
</evidence>
<dbReference type="PROSITE" id="PS50160">
    <property type="entry name" value="DNA_LIGASE_A3"/>
    <property type="match status" value="1"/>
</dbReference>
<evidence type="ECO:0000256" key="7">
    <source>
        <dbReference type="ARBA" id="ARBA00022741"/>
    </source>
</evidence>
<dbReference type="InterPro" id="IPR012310">
    <property type="entry name" value="DNA_ligase_ATP-dep_cent"/>
</dbReference>
<dbReference type="Gene3D" id="3.30.470.30">
    <property type="entry name" value="DNA ligase/mRNA capping enzyme"/>
    <property type="match status" value="1"/>
</dbReference>
<dbReference type="GO" id="GO:0051301">
    <property type="term" value="P:cell division"/>
    <property type="evidence" value="ECO:0007669"/>
    <property type="project" value="UniProtKB-KW"/>
</dbReference>
<feature type="region of interest" description="Disordered" evidence="16">
    <location>
        <begin position="191"/>
        <end position="213"/>
    </location>
</feature>
<feature type="binding site" evidence="14">
    <location>
        <position position="283"/>
    </location>
    <ligand>
        <name>ATP</name>
        <dbReference type="ChEBI" id="CHEBI:30616"/>
    </ligand>
</feature>
<evidence type="ECO:0000259" key="17">
    <source>
        <dbReference type="PROSITE" id="PS50160"/>
    </source>
</evidence>
<keyword evidence="13 14" id="KW-0131">Cell cycle</keyword>
<keyword evidence="7 14" id="KW-0547">Nucleotide-binding</keyword>
<evidence type="ECO:0000313" key="18">
    <source>
        <dbReference type="EMBL" id="ELZ34186.1"/>
    </source>
</evidence>
<dbReference type="Gene3D" id="1.10.3260.10">
    <property type="entry name" value="DNA ligase, ATP-dependent, N-terminal domain"/>
    <property type="match status" value="1"/>
</dbReference>
<evidence type="ECO:0000256" key="12">
    <source>
        <dbReference type="ARBA" id="ARBA00023204"/>
    </source>
</evidence>
<organism evidence="18 19">
    <name type="scientific">Halogeometricum pallidum JCM 14848</name>
    <dbReference type="NCBI Taxonomy" id="1227487"/>
    <lineage>
        <taxon>Archaea</taxon>
        <taxon>Methanobacteriati</taxon>
        <taxon>Methanobacteriota</taxon>
        <taxon>Stenosarchaea group</taxon>
        <taxon>Halobacteria</taxon>
        <taxon>Halobacteriales</taxon>
        <taxon>Haloferacaceae</taxon>
        <taxon>Halogeometricum</taxon>
    </lineage>
</organism>
<dbReference type="NCBIfam" id="TIGR00574">
    <property type="entry name" value="dnl1"/>
    <property type="match status" value="1"/>
</dbReference>
<evidence type="ECO:0000256" key="10">
    <source>
        <dbReference type="ARBA" id="ARBA00022842"/>
    </source>
</evidence>
<evidence type="ECO:0000256" key="3">
    <source>
        <dbReference type="ARBA" id="ARBA00022598"/>
    </source>
</evidence>
<dbReference type="Pfam" id="PF04675">
    <property type="entry name" value="DNA_ligase_A_N"/>
    <property type="match status" value="1"/>
</dbReference>
<reference evidence="18 19" key="1">
    <citation type="journal article" date="2014" name="PLoS Genet.">
        <title>Phylogenetically driven sequencing of extremely halophilic archaea reveals strategies for static and dynamic osmo-response.</title>
        <authorList>
            <person name="Becker E.A."/>
            <person name="Seitzer P.M."/>
            <person name="Tritt A."/>
            <person name="Larsen D."/>
            <person name="Krusor M."/>
            <person name="Yao A.I."/>
            <person name="Wu D."/>
            <person name="Madern D."/>
            <person name="Eisen J.A."/>
            <person name="Darling A.E."/>
            <person name="Facciotti M.T."/>
        </authorList>
    </citation>
    <scope>NUCLEOTIDE SEQUENCE [LARGE SCALE GENOMIC DNA]</scope>
    <source>
        <strain evidence="18 19">JCM 14848</strain>
    </source>
</reference>
<dbReference type="PANTHER" id="PTHR45674">
    <property type="entry name" value="DNA LIGASE 1/3 FAMILY MEMBER"/>
    <property type="match status" value="1"/>
</dbReference>
<comment type="caution">
    <text evidence="18">The sequence shown here is derived from an EMBL/GenBank/DDBJ whole genome shotgun (WGS) entry which is preliminary data.</text>
</comment>
<dbReference type="InterPro" id="IPR022865">
    <property type="entry name" value="DNA_ligae_ATP-dep_bac/arc"/>
</dbReference>
<dbReference type="EMBL" id="AOIV01000005">
    <property type="protein sequence ID" value="ELZ34186.1"/>
    <property type="molecule type" value="Genomic_DNA"/>
</dbReference>
<dbReference type="Proteomes" id="UP000011513">
    <property type="component" value="Unassembled WGS sequence"/>
</dbReference>
<dbReference type="PANTHER" id="PTHR45674:SF7">
    <property type="entry name" value="DNA LIGASE"/>
    <property type="match status" value="1"/>
</dbReference>
<evidence type="ECO:0000256" key="1">
    <source>
        <dbReference type="ARBA" id="ARBA00007572"/>
    </source>
</evidence>
<evidence type="ECO:0000313" key="19">
    <source>
        <dbReference type="Proteomes" id="UP000011513"/>
    </source>
</evidence>
<dbReference type="Pfam" id="PF04679">
    <property type="entry name" value="DNA_ligase_A_C"/>
    <property type="match status" value="1"/>
</dbReference>
<evidence type="ECO:0000256" key="9">
    <source>
        <dbReference type="ARBA" id="ARBA00022840"/>
    </source>
</evidence>
<keyword evidence="19" id="KW-1185">Reference proteome</keyword>
<dbReference type="GO" id="GO:0005524">
    <property type="term" value="F:ATP binding"/>
    <property type="evidence" value="ECO:0007669"/>
    <property type="project" value="UniProtKB-UniRule"/>
</dbReference>
<protein>
    <recommendedName>
        <fullName evidence="2 14">DNA ligase</fullName>
        <ecNumber evidence="14">6.5.1.1</ecNumber>
    </recommendedName>
    <alternativeName>
        <fullName evidence="14">Polydeoxyribonucleotide synthase [ATP]</fullName>
    </alternativeName>
</protein>
<dbReference type="InterPro" id="IPR050191">
    <property type="entry name" value="ATP-dep_DNA_ligase"/>
</dbReference>
<comment type="similarity">
    <text evidence="1 14 15">Belongs to the ATP-dependent DNA ligase family.</text>
</comment>
<feature type="binding site" evidence="14">
    <location>
        <position position="456"/>
    </location>
    <ligand>
        <name>ATP</name>
        <dbReference type="ChEBI" id="CHEBI:30616"/>
    </ligand>
</feature>
<dbReference type="eggNOG" id="arCOG01347">
    <property type="taxonomic scope" value="Archaea"/>
</dbReference>
<dbReference type="InParanoid" id="M0DFB4"/>
<dbReference type="GO" id="GO:0006281">
    <property type="term" value="P:DNA repair"/>
    <property type="evidence" value="ECO:0007669"/>
    <property type="project" value="UniProtKB-UniRule"/>
</dbReference>
<feature type="binding site" evidence="14">
    <location>
        <position position="462"/>
    </location>
    <ligand>
        <name>ATP</name>
        <dbReference type="ChEBI" id="CHEBI:30616"/>
    </ligand>
</feature>
<keyword evidence="3 14" id="KW-0436">Ligase</keyword>
<feature type="binding site" evidence="14">
    <location>
        <position position="344"/>
    </location>
    <ligand>
        <name>ATP</name>
        <dbReference type="ChEBI" id="CHEBI:30616"/>
    </ligand>
</feature>
<keyword evidence="11 14" id="KW-0233">DNA recombination</keyword>
<dbReference type="RefSeq" id="WP_008383694.1">
    <property type="nucleotide sequence ID" value="NZ_AOIV01000005.1"/>
</dbReference>
<dbReference type="PATRIC" id="fig|1227487.5.peg.556"/>
<keyword evidence="12 14" id="KW-0234">DNA repair</keyword>
<sequence length="601" mass="64381">MQFAEFAARASEMEAEPADLATAALVRDLFRESGDELDTVARFVQGRVFPAWDSTTLDIGPRLLREAVARAAGPNVTADDVEERLAEEGEIGAVAAGYDFGGQRGLAAFGGGDGGGGDGLTVREVDGTLRELAAATGSGSEDRKLSALFGLFNRASPEEAKFLARLVLSEMRIGVGEGTVRDAIAEAFLVREADGPEDGEEEDEDGDEDDGPLTRAAADHLAAVERALQVSNDYGMVAVTAREEGLEGLEAVRLEVGRPVQAMLAQAGTATDALEEWGEAAVERKFDGARVQLHADGEAGGKSDGDDISVSVFSRNMDDVTDALPEIAEFAAEHVDAPVILDGEVVAVDDDGSPLPFQEVLRRFRRKHDVDRMREEVRLELHAFDCLHADGEDLLDAPVTERHARLAEILPEDAVSDLLVSNDEGEIAAFEEGSLAAGHEGIMLKNPDSTYSPGDRGKNWLKRKPDVETVDLVVTGAEWGEGRRANHLGTFLLSARTDEGSDGQGNGDGYATIGKVATGITDEELAELSELLEPEIVAEDGQTVELNPSVVFEVGYEEIQRSPTYSSGYALRFPRFVAVREDKAAADADSLERIERLVESQ</sequence>
<dbReference type="GO" id="GO:0006273">
    <property type="term" value="P:lagging strand elongation"/>
    <property type="evidence" value="ECO:0007669"/>
    <property type="project" value="TreeGrafter"/>
</dbReference>
<feature type="binding site" evidence="14">
    <location>
        <position position="315"/>
    </location>
    <ligand>
        <name>ATP</name>
        <dbReference type="ChEBI" id="CHEBI:30616"/>
    </ligand>
</feature>
<keyword evidence="5 14" id="KW-0235">DNA replication</keyword>
<evidence type="ECO:0000256" key="15">
    <source>
        <dbReference type="RuleBase" id="RU004196"/>
    </source>
</evidence>
<dbReference type="InterPro" id="IPR012309">
    <property type="entry name" value="DNA_ligase_ATP-dep_C"/>
</dbReference>
<dbReference type="InterPro" id="IPR016059">
    <property type="entry name" value="DNA_ligase_ATP-dep_CS"/>
</dbReference>
<keyword evidence="4 14" id="KW-0132">Cell division</keyword>
<comment type="cofactor">
    <cofactor evidence="14">
        <name>Mg(2+)</name>
        <dbReference type="ChEBI" id="CHEBI:18420"/>
    </cofactor>
</comment>
<keyword evidence="6 14" id="KW-0479">Metal-binding</keyword>
<dbReference type="InterPro" id="IPR012340">
    <property type="entry name" value="NA-bd_OB-fold"/>
</dbReference>
<evidence type="ECO:0000256" key="8">
    <source>
        <dbReference type="ARBA" id="ARBA00022763"/>
    </source>
</evidence>
<feature type="active site" description="N6-AMP-lysine intermediate" evidence="14">
    <location>
        <position position="285"/>
    </location>
</feature>
<name>M0DFB4_HALPD</name>
<dbReference type="InterPro" id="IPR000977">
    <property type="entry name" value="DNA_ligase_ATP-dep"/>
</dbReference>
<feature type="domain" description="ATP-dependent DNA ligase family profile" evidence="17">
    <location>
        <begin position="372"/>
        <end position="497"/>
    </location>
</feature>
<dbReference type="NCBIfam" id="NF041331">
    <property type="entry name" value="LigA_Halo"/>
    <property type="match status" value="1"/>
</dbReference>
<dbReference type="InterPro" id="IPR012308">
    <property type="entry name" value="DNA_ligase_ATP-dep_N"/>
</dbReference>
<proteinExistence type="inferred from homology"/>
<evidence type="ECO:0000256" key="13">
    <source>
        <dbReference type="ARBA" id="ARBA00023306"/>
    </source>
</evidence>
<evidence type="ECO:0000256" key="6">
    <source>
        <dbReference type="ARBA" id="ARBA00022723"/>
    </source>
</evidence>
<evidence type="ECO:0000256" key="5">
    <source>
        <dbReference type="ARBA" id="ARBA00022705"/>
    </source>
</evidence>
<comment type="function">
    <text evidence="14">DNA ligase that seals nicks in double-stranded DNA during DNA replication, DNA recombination and DNA repair.</text>
</comment>
<comment type="catalytic activity">
    <reaction evidence="14">
        <text>ATP + (deoxyribonucleotide)n-3'-hydroxyl + 5'-phospho-(deoxyribonucleotide)m = (deoxyribonucleotide)n+m + AMP + diphosphate.</text>
        <dbReference type="EC" id="6.5.1.1"/>
    </reaction>
</comment>
<evidence type="ECO:0000256" key="16">
    <source>
        <dbReference type="SAM" id="MobiDB-lite"/>
    </source>
</evidence>
<keyword evidence="8 14" id="KW-0227">DNA damage</keyword>
<gene>
    <name evidence="14" type="primary">lig</name>
    <name evidence="18" type="ORF">C474_02735</name>
</gene>
<dbReference type="Gene3D" id="2.40.50.140">
    <property type="entry name" value="Nucleic acid-binding proteins"/>
    <property type="match status" value="1"/>
</dbReference>
<dbReference type="PROSITE" id="PS00697">
    <property type="entry name" value="DNA_LIGASE_A1"/>
    <property type="match status" value="1"/>
</dbReference>
<keyword evidence="10 14" id="KW-0460">Magnesium</keyword>
<dbReference type="GO" id="GO:0003910">
    <property type="term" value="F:DNA ligase (ATP) activity"/>
    <property type="evidence" value="ECO:0007669"/>
    <property type="project" value="UniProtKB-UniRule"/>
</dbReference>
<dbReference type="SUPFAM" id="SSF56091">
    <property type="entry name" value="DNA ligase/mRNA capping enzyme, catalytic domain"/>
    <property type="match status" value="1"/>
</dbReference>
<evidence type="ECO:0000256" key="14">
    <source>
        <dbReference type="HAMAP-Rule" id="MF_00407"/>
    </source>
</evidence>
<dbReference type="SUPFAM" id="SSF50249">
    <property type="entry name" value="Nucleic acid-binding proteins"/>
    <property type="match status" value="1"/>
</dbReference>
<dbReference type="InterPro" id="IPR054890">
    <property type="entry name" value="LigA_Halo"/>
</dbReference>
<dbReference type="GO" id="GO:0003677">
    <property type="term" value="F:DNA binding"/>
    <property type="evidence" value="ECO:0007669"/>
    <property type="project" value="InterPro"/>
</dbReference>
<dbReference type="HAMAP" id="MF_00407">
    <property type="entry name" value="DNA_ligase"/>
    <property type="match status" value="1"/>
</dbReference>
<dbReference type="OrthoDB" id="31274at2157"/>
<dbReference type="AlphaFoldDB" id="M0DFB4"/>
<evidence type="ECO:0000256" key="2">
    <source>
        <dbReference type="ARBA" id="ARBA00013308"/>
    </source>
</evidence>
<dbReference type="Pfam" id="PF01068">
    <property type="entry name" value="DNA_ligase_A_M"/>
    <property type="match status" value="1"/>
</dbReference>
<evidence type="ECO:0000256" key="4">
    <source>
        <dbReference type="ARBA" id="ARBA00022618"/>
    </source>
</evidence>
<keyword evidence="9 14" id="KW-0067">ATP-binding</keyword>
<dbReference type="GO" id="GO:0006310">
    <property type="term" value="P:DNA recombination"/>
    <property type="evidence" value="ECO:0007669"/>
    <property type="project" value="UniProtKB-UniRule"/>
</dbReference>
<dbReference type="GO" id="GO:0071897">
    <property type="term" value="P:DNA biosynthetic process"/>
    <property type="evidence" value="ECO:0007669"/>
    <property type="project" value="InterPro"/>
</dbReference>
<dbReference type="GO" id="GO:0046872">
    <property type="term" value="F:metal ion binding"/>
    <property type="evidence" value="ECO:0007669"/>
    <property type="project" value="UniProtKB-KW"/>
</dbReference>
<feature type="binding site" evidence="14">
    <location>
        <position position="384"/>
    </location>
    <ligand>
        <name>ATP</name>
        <dbReference type="ChEBI" id="CHEBI:30616"/>
    </ligand>
</feature>